<dbReference type="Proteomes" id="UP000051859">
    <property type="component" value="Unassembled WGS sequence"/>
</dbReference>
<dbReference type="SUPFAM" id="SSF56300">
    <property type="entry name" value="Metallo-dependent phosphatases"/>
    <property type="match status" value="1"/>
</dbReference>
<keyword evidence="2" id="KW-1185">Reference proteome</keyword>
<comment type="caution">
    <text evidence="1">The sequence shown here is derived from an EMBL/GenBank/DDBJ whole genome shotgun (WGS) entry which is preliminary data.</text>
</comment>
<keyword evidence="1" id="KW-0378">Hydrolase</keyword>
<dbReference type="PATRIC" id="fig|331679.3.peg.998"/>
<gene>
    <name evidence="1" type="ORF">IV81_GL000986</name>
</gene>
<reference evidence="1 2" key="1">
    <citation type="journal article" date="2015" name="Genome Announc.">
        <title>Expanding the biotechnology potential of lactobacilli through comparative genomics of 213 strains and associated genera.</title>
        <authorList>
            <person name="Sun Z."/>
            <person name="Harris H.M."/>
            <person name="McCann A."/>
            <person name="Guo C."/>
            <person name="Argimon S."/>
            <person name="Zhang W."/>
            <person name="Yang X."/>
            <person name="Jeffery I.B."/>
            <person name="Cooney J.C."/>
            <person name="Kagawa T.F."/>
            <person name="Liu W."/>
            <person name="Song Y."/>
            <person name="Salvetti E."/>
            <person name="Wrobel A."/>
            <person name="Rasinkangas P."/>
            <person name="Parkhill J."/>
            <person name="Rea M.C."/>
            <person name="O'Sullivan O."/>
            <person name="Ritari J."/>
            <person name="Douillard F.P."/>
            <person name="Paul Ross R."/>
            <person name="Yang R."/>
            <person name="Briner A.E."/>
            <person name="Felis G.E."/>
            <person name="de Vos W.M."/>
            <person name="Barrangou R."/>
            <person name="Klaenhammer T.R."/>
            <person name="Caufield P.W."/>
            <person name="Cui Y."/>
            <person name="Zhang H."/>
            <person name="O'Toole P.W."/>
        </authorList>
    </citation>
    <scope>NUCLEOTIDE SEQUENCE [LARGE SCALE GENOMIC DNA]</scope>
    <source>
        <strain evidence="1 2">DSM 18001</strain>
    </source>
</reference>
<name>A0A0R2L2V3_9LACO</name>
<dbReference type="AlphaFoldDB" id="A0A0R2L2V3"/>
<accession>A0A0R2L2V3</accession>
<dbReference type="STRING" id="331679.IV81_GL000986"/>
<organism evidence="1 2">
    <name type="scientific">Pediococcus stilesii</name>
    <dbReference type="NCBI Taxonomy" id="331679"/>
    <lineage>
        <taxon>Bacteria</taxon>
        <taxon>Bacillati</taxon>
        <taxon>Bacillota</taxon>
        <taxon>Bacilli</taxon>
        <taxon>Lactobacillales</taxon>
        <taxon>Lactobacillaceae</taxon>
        <taxon>Pediococcus</taxon>
    </lineage>
</organism>
<dbReference type="InterPro" id="IPR029052">
    <property type="entry name" value="Metallo-depent_PP-like"/>
</dbReference>
<sequence length="214" mass="25084">MWQNSERKRNCRLNFFTSDTHFFHKELLGDKDFAPRDFDNIQDMNEAIIVNWNKRVSNDDNVYHLGDIALNFVRPESLANQQVFDILNALHGHLIFIKGNHDSRSLFKFLEAHNYLLNGRPKFQFHSVGTIIKLNHRQLIMSHYPIMLGIVKQIINLHGHIHHFSVNIKENINVGVDTPEADYLDYKIPFGTPFSESDLEQMIVGKEIDFKKRK</sequence>
<dbReference type="Gene3D" id="3.60.21.10">
    <property type="match status" value="1"/>
</dbReference>
<dbReference type="GO" id="GO:0016787">
    <property type="term" value="F:hydrolase activity"/>
    <property type="evidence" value="ECO:0007669"/>
    <property type="project" value="UniProtKB-KW"/>
</dbReference>
<dbReference type="EMBL" id="JQBX01000028">
    <property type="protein sequence ID" value="KRN92916.1"/>
    <property type="molecule type" value="Genomic_DNA"/>
</dbReference>
<evidence type="ECO:0000313" key="1">
    <source>
        <dbReference type="EMBL" id="KRN92916.1"/>
    </source>
</evidence>
<evidence type="ECO:0000313" key="2">
    <source>
        <dbReference type="Proteomes" id="UP000051859"/>
    </source>
</evidence>
<protein>
    <submittedName>
        <fullName evidence="1">Phosphoesterase or phosphohydrolase</fullName>
    </submittedName>
</protein>
<proteinExistence type="predicted"/>